<reference evidence="1 2" key="1">
    <citation type="submission" date="2020-02" db="EMBL/GenBank/DDBJ databases">
        <title>Albibacoteraceae fam. nov., the first described family within the subdivision 4 Verrucomicrobia.</title>
        <authorList>
            <person name="Xi F."/>
        </authorList>
    </citation>
    <scope>NUCLEOTIDE SEQUENCE [LARGE SCALE GENOMIC DNA]</scope>
    <source>
        <strain evidence="1 2">CK1056</strain>
    </source>
</reference>
<name>A0A6B2LZ73_9BACT</name>
<evidence type="ECO:0000313" key="2">
    <source>
        <dbReference type="Proteomes" id="UP000478417"/>
    </source>
</evidence>
<proteinExistence type="predicted"/>
<protein>
    <recommendedName>
        <fullName evidence="3">Adenylate kinase</fullName>
    </recommendedName>
</protein>
<dbReference type="Proteomes" id="UP000478417">
    <property type="component" value="Unassembled WGS sequence"/>
</dbReference>
<dbReference type="RefSeq" id="WP_163963408.1">
    <property type="nucleotide sequence ID" value="NZ_JAAGNX010000002.1"/>
</dbReference>
<evidence type="ECO:0000313" key="1">
    <source>
        <dbReference type="EMBL" id="NDV61948.1"/>
    </source>
</evidence>
<evidence type="ECO:0008006" key="3">
    <source>
        <dbReference type="Google" id="ProtNLM"/>
    </source>
</evidence>
<dbReference type="SUPFAM" id="SSF52540">
    <property type="entry name" value="P-loop containing nucleoside triphosphate hydrolases"/>
    <property type="match status" value="1"/>
</dbReference>
<gene>
    <name evidence="1" type="ORF">G0Q06_05750</name>
</gene>
<accession>A0A6B2LZ73</accession>
<sequence length="191" mass="21985">MLYFISGASRSGKTLVAERIFREHHIPYMSLDWLVMGFTNGIPEYGLHDKLFPDEIAERLWSFLNAICESMIWSGIDYVIEGEAILPELICEFLDKHPGKVRICFLGYTDVDIEQKVTEIRKHSAGELDWLTKEPDNYVRQHVENMVNHSRMIKEGCAKTGMQYFDTAEDFMASLDAATAYLIHQPEDKTS</sequence>
<dbReference type="AlphaFoldDB" id="A0A6B2LZ73"/>
<keyword evidence="2" id="KW-1185">Reference proteome</keyword>
<dbReference type="InterPro" id="IPR027417">
    <property type="entry name" value="P-loop_NTPase"/>
</dbReference>
<dbReference type="Gene3D" id="3.40.50.300">
    <property type="entry name" value="P-loop containing nucleotide triphosphate hydrolases"/>
    <property type="match status" value="1"/>
</dbReference>
<comment type="caution">
    <text evidence="1">The sequence shown here is derived from an EMBL/GenBank/DDBJ whole genome shotgun (WGS) entry which is preliminary data.</text>
</comment>
<dbReference type="EMBL" id="JAAGNX010000002">
    <property type="protein sequence ID" value="NDV61948.1"/>
    <property type="molecule type" value="Genomic_DNA"/>
</dbReference>
<organism evidence="1 2">
    <name type="scientific">Oceanipulchritudo coccoides</name>
    <dbReference type="NCBI Taxonomy" id="2706888"/>
    <lineage>
        <taxon>Bacteria</taxon>
        <taxon>Pseudomonadati</taxon>
        <taxon>Verrucomicrobiota</taxon>
        <taxon>Opitutia</taxon>
        <taxon>Puniceicoccales</taxon>
        <taxon>Oceanipulchritudinaceae</taxon>
        <taxon>Oceanipulchritudo</taxon>
    </lineage>
</organism>